<feature type="region of interest" description="Disordered" evidence="14">
    <location>
        <begin position="1"/>
        <end position="25"/>
    </location>
</feature>
<evidence type="ECO:0000256" key="12">
    <source>
        <dbReference type="ARBA" id="ARBA00025078"/>
    </source>
</evidence>
<dbReference type="Gene3D" id="3.40.1690.10">
    <property type="entry name" value="secretion proteins EscU"/>
    <property type="match status" value="1"/>
</dbReference>
<evidence type="ECO:0000313" key="16">
    <source>
        <dbReference type="Proteomes" id="UP001589858"/>
    </source>
</evidence>
<dbReference type="RefSeq" id="WP_267222553.1">
    <property type="nucleotide sequence ID" value="NZ_JAPCWC010000016.1"/>
</dbReference>
<evidence type="ECO:0000256" key="11">
    <source>
        <dbReference type="ARBA" id="ARBA00023225"/>
    </source>
</evidence>
<feature type="transmembrane region" description="Helical" evidence="13">
    <location>
        <begin position="89"/>
        <end position="110"/>
    </location>
</feature>
<evidence type="ECO:0000256" key="10">
    <source>
        <dbReference type="ARBA" id="ARBA00023136"/>
    </source>
</evidence>
<evidence type="ECO:0000256" key="2">
    <source>
        <dbReference type="ARBA" id="ARBA00010690"/>
    </source>
</evidence>
<comment type="similarity">
    <text evidence="2 13">Belongs to the type III secretion exporter family.</text>
</comment>
<evidence type="ECO:0000313" key="15">
    <source>
        <dbReference type="EMBL" id="MFC0686495.1"/>
    </source>
</evidence>
<keyword evidence="9 13" id="KW-1133">Transmembrane helix</keyword>
<proteinExistence type="inferred from homology"/>
<organism evidence="15 16">
    <name type="scientific">Novosphingobium clariflavum</name>
    <dbReference type="NCBI Taxonomy" id="2029884"/>
    <lineage>
        <taxon>Bacteria</taxon>
        <taxon>Pseudomonadati</taxon>
        <taxon>Pseudomonadota</taxon>
        <taxon>Alphaproteobacteria</taxon>
        <taxon>Sphingomonadales</taxon>
        <taxon>Sphingomonadaceae</taxon>
        <taxon>Novosphingobium</taxon>
    </lineage>
</organism>
<evidence type="ECO:0000256" key="13">
    <source>
        <dbReference type="RuleBase" id="RU364091"/>
    </source>
</evidence>
<dbReference type="Pfam" id="PF01312">
    <property type="entry name" value="Bac_export_2"/>
    <property type="match status" value="1"/>
</dbReference>
<feature type="transmembrane region" description="Helical" evidence="13">
    <location>
        <begin position="36"/>
        <end position="57"/>
    </location>
</feature>
<keyword evidence="7 13" id="KW-1005">Bacterial flagellum biogenesis</keyword>
<comment type="function">
    <text evidence="12 13">Required for formation of the rod structure in the basal body of the flagellar apparatus. Together with FliI and FliH, may constitute the export apparatus of flagellin.</text>
</comment>
<evidence type="ECO:0000256" key="14">
    <source>
        <dbReference type="SAM" id="MobiDB-lite"/>
    </source>
</evidence>
<evidence type="ECO:0000256" key="8">
    <source>
        <dbReference type="ARBA" id="ARBA00022927"/>
    </source>
</evidence>
<dbReference type="InterPro" id="IPR029025">
    <property type="entry name" value="T3SS_substrate_exporter_C"/>
</dbReference>
<evidence type="ECO:0000256" key="4">
    <source>
        <dbReference type="ARBA" id="ARBA00022448"/>
    </source>
</evidence>
<dbReference type="PRINTS" id="PR00950">
    <property type="entry name" value="TYPE3IMSPROT"/>
</dbReference>
<name>A0ABV6SB78_9SPHN</name>
<evidence type="ECO:0000256" key="5">
    <source>
        <dbReference type="ARBA" id="ARBA00022475"/>
    </source>
</evidence>
<dbReference type="SUPFAM" id="SSF160544">
    <property type="entry name" value="EscU C-terminal domain-like"/>
    <property type="match status" value="1"/>
</dbReference>
<evidence type="ECO:0000256" key="3">
    <source>
        <dbReference type="ARBA" id="ARBA00021622"/>
    </source>
</evidence>
<dbReference type="PANTHER" id="PTHR30531:SF12">
    <property type="entry name" value="FLAGELLAR BIOSYNTHETIC PROTEIN FLHB"/>
    <property type="match status" value="1"/>
</dbReference>
<dbReference type="NCBIfam" id="TIGR00328">
    <property type="entry name" value="flhB"/>
    <property type="match status" value="1"/>
</dbReference>
<evidence type="ECO:0000256" key="7">
    <source>
        <dbReference type="ARBA" id="ARBA00022795"/>
    </source>
</evidence>
<evidence type="ECO:0000256" key="6">
    <source>
        <dbReference type="ARBA" id="ARBA00022692"/>
    </source>
</evidence>
<keyword evidence="15" id="KW-0282">Flagellum</keyword>
<keyword evidence="4 13" id="KW-0813">Transport</keyword>
<dbReference type="InterPro" id="IPR006136">
    <property type="entry name" value="FlhB"/>
</dbReference>
<comment type="caution">
    <text evidence="15">The sequence shown here is derived from an EMBL/GenBank/DDBJ whole genome shotgun (WGS) entry which is preliminary data.</text>
</comment>
<evidence type="ECO:0000256" key="9">
    <source>
        <dbReference type="ARBA" id="ARBA00022989"/>
    </source>
</evidence>
<dbReference type="PANTHER" id="PTHR30531">
    <property type="entry name" value="FLAGELLAR BIOSYNTHETIC PROTEIN FLHB"/>
    <property type="match status" value="1"/>
</dbReference>
<gene>
    <name evidence="13 15" type="primary">flhB</name>
    <name evidence="15" type="ORF">ACFFF8_18070</name>
</gene>
<feature type="transmembrane region" description="Helical" evidence="13">
    <location>
        <begin position="189"/>
        <end position="211"/>
    </location>
</feature>
<comment type="subcellular location">
    <subcellularLocation>
        <location evidence="1">Cell membrane</location>
        <topology evidence="1">Multi-pass membrane protein</topology>
    </subcellularLocation>
</comment>
<keyword evidence="10 13" id="KW-0472">Membrane</keyword>
<dbReference type="InterPro" id="IPR006135">
    <property type="entry name" value="T3SS_substrate_exporter"/>
</dbReference>
<feature type="transmembrane region" description="Helical" evidence="13">
    <location>
        <begin position="150"/>
        <end position="169"/>
    </location>
</feature>
<keyword evidence="6 13" id="KW-0812">Transmembrane</keyword>
<keyword evidence="15" id="KW-0969">Cilium</keyword>
<reference evidence="15 16" key="1">
    <citation type="submission" date="2024-09" db="EMBL/GenBank/DDBJ databases">
        <authorList>
            <person name="Sun Q."/>
            <person name="Mori K."/>
        </authorList>
    </citation>
    <scope>NUCLEOTIDE SEQUENCE [LARGE SCALE GENOMIC DNA]</scope>
    <source>
        <strain evidence="15 16">CICC 11035S</strain>
    </source>
</reference>
<evidence type="ECO:0000256" key="1">
    <source>
        <dbReference type="ARBA" id="ARBA00004651"/>
    </source>
</evidence>
<feature type="compositionally biased region" description="Basic and acidic residues" evidence="14">
    <location>
        <begin position="1"/>
        <end position="22"/>
    </location>
</feature>
<dbReference type="Gene3D" id="6.10.250.2080">
    <property type="match status" value="1"/>
</dbReference>
<keyword evidence="5 13" id="KW-1003">Cell membrane</keyword>
<keyword evidence="16" id="KW-1185">Reference proteome</keyword>
<protein>
    <recommendedName>
        <fullName evidence="3 13">Flagellar biosynthetic protein FlhB</fullName>
    </recommendedName>
</protein>
<dbReference type="Proteomes" id="UP001589858">
    <property type="component" value="Unassembled WGS sequence"/>
</dbReference>
<keyword evidence="11 13" id="KW-1006">Bacterial flagellum protein export</keyword>
<accession>A0ABV6SB78</accession>
<keyword evidence="15" id="KW-0966">Cell projection</keyword>
<dbReference type="EMBL" id="JBHLTM010000070">
    <property type="protein sequence ID" value="MFC0686495.1"/>
    <property type="molecule type" value="Genomic_DNA"/>
</dbReference>
<keyword evidence="8 13" id="KW-0653">Protein transport</keyword>
<sequence>MAETDKDQKTEQPTSKRLEDAANKGQVASSSEMRHAAMLSGALIVTGGLGASAFAALSPMLVRLWGNAEDFRLDPRGTQNLMTGLAEHFVLSLLPVFGVLIACALAIGFLQGRFVISWTRLAPKWSKFNPVAGLGRIYGKRAFVEFAKTLAKFLGIATVVFTVLRPRMVGLDLLVGYAPGALAHAAGSLVFEAVRAAAMSVGVLALADYFYQHRAFMQRMRMSRQEVKDEYKQSEGDPKIKGKIRQIQMQRARSRMMAAVPTASVIVTNPTHYAVALKYDHGQMAAPLVVAKGVDAIALRIREIAAEANVPIVESPPLARALFASAEIDRPIPIEHYAAVAEIIGYVMRLARRKGSAGGGAGGGARIAIP</sequence>